<reference evidence="2 3" key="1">
    <citation type="submission" date="2018-06" db="EMBL/GenBank/DDBJ databases">
        <title>Three novel Pseudomonas species isolated from symptomatic oak.</title>
        <authorList>
            <person name="Bueno-Gonzalez V."/>
            <person name="Brady C."/>
        </authorList>
    </citation>
    <scope>NUCLEOTIDE SEQUENCE [LARGE SCALE GENOMIC DNA]</scope>
    <source>
        <strain evidence="2 3">P6B</strain>
    </source>
</reference>
<evidence type="ECO:0000313" key="2">
    <source>
        <dbReference type="EMBL" id="TBU94002.1"/>
    </source>
</evidence>
<dbReference type="InterPro" id="IPR029058">
    <property type="entry name" value="AB_hydrolase_fold"/>
</dbReference>
<accession>A0A4Q9R345</accession>
<dbReference type="AlphaFoldDB" id="A0A4Q9R345"/>
<organism evidence="2 3">
    <name type="scientific">Phytopseudomonas dryadis</name>
    <dbReference type="NCBI Taxonomy" id="2487520"/>
    <lineage>
        <taxon>Bacteria</taxon>
        <taxon>Pseudomonadati</taxon>
        <taxon>Pseudomonadota</taxon>
        <taxon>Gammaproteobacteria</taxon>
        <taxon>Pseudomonadales</taxon>
        <taxon>Pseudomonadaceae</taxon>
        <taxon>Phytopseudomonas</taxon>
    </lineage>
</organism>
<dbReference type="RefSeq" id="WP_131197915.1">
    <property type="nucleotide sequence ID" value="NZ_QJUL01000011.1"/>
</dbReference>
<dbReference type="PANTHER" id="PTHR34853:SF1">
    <property type="entry name" value="LIPASE 5"/>
    <property type="match status" value="1"/>
</dbReference>
<proteinExistence type="predicted"/>
<dbReference type="Gene3D" id="3.40.50.1820">
    <property type="entry name" value="alpha/beta hydrolase"/>
    <property type="match status" value="1"/>
</dbReference>
<dbReference type="PIRSF" id="PIRSF029171">
    <property type="entry name" value="Esterase_LipA"/>
    <property type="match status" value="1"/>
</dbReference>
<evidence type="ECO:0000313" key="3">
    <source>
        <dbReference type="Proteomes" id="UP000293172"/>
    </source>
</evidence>
<dbReference type="Pfam" id="PF03583">
    <property type="entry name" value="LIP"/>
    <property type="match status" value="1"/>
</dbReference>
<dbReference type="PANTHER" id="PTHR34853">
    <property type="match status" value="1"/>
</dbReference>
<gene>
    <name evidence="2" type="ORF">DNK44_10060</name>
</gene>
<dbReference type="GO" id="GO:0004806">
    <property type="term" value="F:triacylglycerol lipase activity"/>
    <property type="evidence" value="ECO:0007669"/>
    <property type="project" value="InterPro"/>
</dbReference>
<name>A0A4Q9R345_9GAMM</name>
<dbReference type="GO" id="GO:0016042">
    <property type="term" value="P:lipid catabolic process"/>
    <property type="evidence" value="ECO:0007669"/>
    <property type="project" value="InterPro"/>
</dbReference>
<dbReference type="InterPro" id="IPR005152">
    <property type="entry name" value="Lipase_secreted"/>
</dbReference>
<dbReference type="Proteomes" id="UP000293172">
    <property type="component" value="Unassembled WGS sequence"/>
</dbReference>
<keyword evidence="1" id="KW-0732">Signal</keyword>
<sequence>MNAHAPKALRLAVAIAALNLCTTALAADPAAVARFDTRHGDGRVSAFYTWQEAIPAQPGKLLRHEPLEARVGLSSAGQQHRILFSSTDGVGGEAPITVSGALFLPKGQAPEGGWPIVAWGHGTLGIADICAPSWQGRSYRDVRYLNAWLDEGYAVVASDYQGIGVPGPNPQFNNRSNAYSILDSARAALDGFQGLSRKVLLVGQPQGGSAVVVAAGYAPGYAADLDVRGTIGTGIVYNPGRPVAAVKPADPQRDSKPDPSIAYGFYHVVAAQALGSAIEGEEVYSDLALPLLEQARTHCLASLAADVAGLGLTRANAFREPGKPAQYDAPADDVRRPFPTVKLSQPLFIGVGVDDHLAAVGLALAEDACAAGTTTRIHLYADRDHSGTVNASLEDSLPFAR</sequence>
<protein>
    <submittedName>
        <fullName evidence="2">Signal peptide-containing protein</fullName>
    </submittedName>
</protein>
<comment type="caution">
    <text evidence="2">The sequence shown here is derived from an EMBL/GenBank/DDBJ whole genome shotgun (WGS) entry which is preliminary data.</text>
</comment>
<dbReference type="SUPFAM" id="SSF53474">
    <property type="entry name" value="alpha/beta-Hydrolases"/>
    <property type="match status" value="1"/>
</dbReference>
<dbReference type="OrthoDB" id="9955at2"/>
<feature type="chain" id="PRO_5020967876" evidence="1">
    <location>
        <begin position="27"/>
        <end position="401"/>
    </location>
</feature>
<dbReference type="EMBL" id="QJUL01000011">
    <property type="protein sequence ID" value="TBU94002.1"/>
    <property type="molecule type" value="Genomic_DNA"/>
</dbReference>
<evidence type="ECO:0000256" key="1">
    <source>
        <dbReference type="SAM" id="SignalP"/>
    </source>
</evidence>
<feature type="signal peptide" evidence="1">
    <location>
        <begin position="1"/>
        <end position="26"/>
    </location>
</feature>